<dbReference type="Pfam" id="PF13279">
    <property type="entry name" value="4HBT_2"/>
    <property type="match status" value="2"/>
</dbReference>
<proteinExistence type="predicted"/>
<dbReference type="Gene3D" id="3.10.129.10">
    <property type="entry name" value="Hotdog Thioesterase"/>
    <property type="match status" value="2"/>
</dbReference>
<dbReference type="AlphaFoldDB" id="A0A1J0WDW9"/>
<evidence type="ECO:0000256" key="1">
    <source>
        <dbReference type="SAM" id="MobiDB-lite"/>
    </source>
</evidence>
<keyword evidence="3" id="KW-1185">Reference proteome</keyword>
<dbReference type="KEGG" id="suam:BOO69_03015"/>
<evidence type="ECO:0008006" key="4">
    <source>
        <dbReference type="Google" id="ProtNLM"/>
    </source>
</evidence>
<protein>
    <recommendedName>
        <fullName evidence="4">Thioesterase</fullName>
    </recommendedName>
</protein>
<dbReference type="RefSeq" id="WP_071970179.1">
    <property type="nucleotide sequence ID" value="NZ_CP018076.1"/>
</dbReference>
<name>A0A1J0WDW9_9RHOB</name>
<organism evidence="2 3">
    <name type="scientific">Sulfitobacter alexandrii</name>
    <dbReference type="NCBI Taxonomy" id="1917485"/>
    <lineage>
        <taxon>Bacteria</taxon>
        <taxon>Pseudomonadati</taxon>
        <taxon>Pseudomonadota</taxon>
        <taxon>Alphaproteobacteria</taxon>
        <taxon>Rhodobacterales</taxon>
        <taxon>Roseobacteraceae</taxon>
        <taxon>Sulfitobacter</taxon>
    </lineage>
</organism>
<dbReference type="EMBL" id="CP018076">
    <property type="protein sequence ID" value="APE42499.1"/>
    <property type="molecule type" value="Genomic_DNA"/>
</dbReference>
<evidence type="ECO:0000313" key="3">
    <source>
        <dbReference type="Proteomes" id="UP000181897"/>
    </source>
</evidence>
<dbReference type="SUPFAM" id="SSF54637">
    <property type="entry name" value="Thioesterase/thiol ester dehydrase-isomerase"/>
    <property type="match status" value="2"/>
</dbReference>
<gene>
    <name evidence="2" type="ORF">BOO69_03015</name>
</gene>
<sequence>MLEGQLTHVSTVQTWECDSNSHLNVQFFHQRFREAGTLFRLRHGLDDVPMATAHTRFFRELHVDDAATVMTLPVHDSDGAVYLMHRLTVDGTTLNCGTLDRLRSDASHLDTQPLADFPDAAPRGLDTGPIPPLPDTAERIRGGRGAVTCITHVLPSDMDHAGAWRAERLVSSFSNGGQSAWALLGATSSWLRERSLGRVVLEMKFDCIAQPRPGAVLSQSSHCIDLGSKTYRFCHQIEDAVTGELYAVGQVLSVLMDLKTRKVVPIPDALALPGAA</sequence>
<accession>A0A1J0WDW9</accession>
<evidence type="ECO:0000313" key="2">
    <source>
        <dbReference type="EMBL" id="APE42499.1"/>
    </source>
</evidence>
<reference evidence="2 3" key="1">
    <citation type="submission" date="2016-11" db="EMBL/GenBank/DDBJ databases">
        <title>Complete genome sequence of Sulfitobacter sp. AM1-D1, a toxic bacteria associated with marine dinoflagellate Alexandrium minutum in East China Sea.</title>
        <authorList>
            <person name="Yang Q."/>
            <person name="Zhang X."/>
            <person name="Tian X."/>
        </authorList>
    </citation>
    <scope>NUCLEOTIDE SEQUENCE [LARGE SCALE GENOMIC DNA]</scope>
    <source>
        <strain evidence="2 3">AM1-D1</strain>
    </source>
</reference>
<dbReference type="OrthoDB" id="7597365at2"/>
<dbReference type="STRING" id="1917485.BOO69_03015"/>
<dbReference type="Proteomes" id="UP000181897">
    <property type="component" value="Chromosome"/>
</dbReference>
<feature type="region of interest" description="Disordered" evidence="1">
    <location>
        <begin position="113"/>
        <end position="133"/>
    </location>
</feature>
<dbReference type="InterPro" id="IPR029069">
    <property type="entry name" value="HotDog_dom_sf"/>
</dbReference>